<dbReference type="AlphaFoldDB" id="A0A1X6P0Z4"/>
<feature type="compositionally biased region" description="Pro residues" evidence="1">
    <location>
        <begin position="25"/>
        <end position="35"/>
    </location>
</feature>
<feature type="compositionally biased region" description="Basic residues" evidence="1">
    <location>
        <begin position="95"/>
        <end position="107"/>
    </location>
</feature>
<dbReference type="Proteomes" id="UP000218209">
    <property type="component" value="Unassembled WGS sequence"/>
</dbReference>
<evidence type="ECO:0000313" key="2">
    <source>
        <dbReference type="EMBL" id="OSX74551.1"/>
    </source>
</evidence>
<protein>
    <submittedName>
        <fullName evidence="2">Uncharacterized protein</fullName>
    </submittedName>
</protein>
<accession>A0A1X6P0Z4</accession>
<feature type="region of interest" description="Disordered" evidence="1">
    <location>
        <begin position="264"/>
        <end position="283"/>
    </location>
</feature>
<keyword evidence="3" id="KW-1185">Reference proteome</keyword>
<proteinExistence type="predicted"/>
<reference evidence="2 3" key="1">
    <citation type="submission" date="2017-03" db="EMBL/GenBank/DDBJ databases">
        <title>WGS assembly of Porphyra umbilicalis.</title>
        <authorList>
            <person name="Brawley S.H."/>
            <person name="Blouin N.A."/>
            <person name="Ficko-Blean E."/>
            <person name="Wheeler G.L."/>
            <person name="Lohr M."/>
            <person name="Goodson H.V."/>
            <person name="Jenkins J.W."/>
            <person name="Blaby-Haas C.E."/>
            <person name="Helliwell K.E."/>
            <person name="Chan C."/>
            <person name="Marriage T."/>
            <person name="Bhattacharya D."/>
            <person name="Klein A.S."/>
            <person name="Badis Y."/>
            <person name="Brodie J."/>
            <person name="Cao Y."/>
            <person name="Collen J."/>
            <person name="Dittami S.M."/>
            <person name="Gachon C.M."/>
            <person name="Green B.R."/>
            <person name="Karpowicz S."/>
            <person name="Kim J.W."/>
            <person name="Kudahl U."/>
            <person name="Lin S."/>
            <person name="Michel G."/>
            <person name="Mittag M."/>
            <person name="Olson B.J."/>
            <person name="Pangilinan J."/>
            <person name="Peng Y."/>
            <person name="Qiu H."/>
            <person name="Shu S."/>
            <person name="Singer J.T."/>
            <person name="Smith A.G."/>
            <person name="Sprecher B.N."/>
            <person name="Wagner V."/>
            <person name="Wang W."/>
            <person name="Wang Z.-Y."/>
            <person name="Yan J."/>
            <person name="Yarish C."/>
            <person name="Zoeuner-Riek S."/>
            <person name="Zhuang Y."/>
            <person name="Zou Y."/>
            <person name="Lindquist E.A."/>
            <person name="Grimwood J."/>
            <person name="Barry K."/>
            <person name="Rokhsar D.S."/>
            <person name="Schmutz J."/>
            <person name="Stiller J.W."/>
            <person name="Grossman A.R."/>
            <person name="Prochnik S.E."/>
        </authorList>
    </citation>
    <scope>NUCLEOTIDE SEQUENCE [LARGE SCALE GENOMIC DNA]</scope>
    <source>
        <strain evidence="2">4086291</strain>
    </source>
</reference>
<organism evidence="2 3">
    <name type="scientific">Porphyra umbilicalis</name>
    <name type="common">Purple laver</name>
    <name type="synonym">Red alga</name>
    <dbReference type="NCBI Taxonomy" id="2786"/>
    <lineage>
        <taxon>Eukaryota</taxon>
        <taxon>Rhodophyta</taxon>
        <taxon>Bangiophyceae</taxon>
        <taxon>Bangiales</taxon>
        <taxon>Bangiaceae</taxon>
        <taxon>Porphyra</taxon>
    </lineage>
</organism>
<gene>
    <name evidence="2" type="ORF">BU14_0284s0004</name>
</gene>
<feature type="compositionally biased region" description="Low complexity" evidence="1">
    <location>
        <begin position="326"/>
        <end position="343"/>
    </location>
</feature>
<name>A0A1X6P0Z4_PORUM</name>
<feature type="compositionally biased region" description="Basic residues" evidence="1">
    <location>
        <begin position="9"/>
        <end position="19"/>
    </location>
</feature>
<feature type="region of interest" description="Disordered" evidence="1">
    <location>
        <begin position="298"/>
        <end position="343"/>
    </location>
</feature>
<dbReference type="EMBL" id="KV918942">
    <property type="protein sequence ID" value="OSX74551.1"/>
    <property type="molecule type" value="Genomic_DNA"/>
</dbReference>
<sequence length="343" mass="35163">MVVSGCAPRPHRWGRRRRHSTEQPTPAPSAPPPPAAAKRFLATPPPSAAPSCYRHRGGSSGDGGSNTRLGGLVERGTPYEGQIPPPPDGGGAPPGRRRRRRRRRRRVAHCQPWAGMVPFWTCRRQLRHDAAAKGEVDEADRGDERHQEGGRLEQLQAPAAKWGGGVAVPTPPGDGDEGAAHTVVARRPCGRTCLAGVAGTTGRTGGGGGAHAAFLRGAADGGPQPRVSQREAGAMPSLPLSAAAASSATHNVAARTPCRRHALAPCGGGKHSSRAVAPHGRAAPLTPDTARAAAATPAATAAVECGPRTPRPPALQQSVFERSEKAPTTAASSAAPLAAGIRG</sequence>
<evidence type="ECO:0000313" key="3">
    <source>
        <dbReference type="Proteomes" id="UP000218209"/>
    </source>
</evidence>
<evidence type="ECO:0000256" key="1">
    <source>
        <dbReference type="SAM" id="MobiDB-lite"/>
    </source>
</evidence>
<feature type="region of interest" description="Disordered" evidence="1">
    <location>
        <begin position="1"/>
        <end position="107"/>
    </location>
</feature>